<dbReference type="EMBL" id="DVMU01000190">
    <property type="protein sequence ID" value="HIU34613.1"/>
    <property type="molecule type" value="Genomic_DNA"/>
</dbReference>
<protein>
    <submittedName>
        <fullName evidence="7">OmpA family protein</fullName>
    </submittedName>
</protein>
<name>A0A9D1ICA8_9FIRM</name>
<reference evidence="7" key="2">
    <citation type="journal article" date="2021" name="PeerJ">
        <title>Extensive microbial diversity within the chicken gut microbiome revealed by metagenomics and culture.</title>
        <authorList>
            <person name="Gilroy R."/>
            <person name="Ravi A."/>
            <person name="Getino M."/>
            <person name="Pursley I."/>
            <person name="Horton D.L."/>
            <person name="Alikhan N.F."/>
            <person name="Baker D."/>
            <person name="Gharbi K."/>
            <person name="Hall N."/>
            <person name="Watson M."/>
            <person name="Adriaenssens E.M."/>
            <person name="Foster-Nyarko E."/>
            <person name="Jarju S."/>
            <person name="Secka A."/>
            <person name="Antonio M."/>
            <person name="Oren A."/>
            <person name="Chaudhuri R.R."/>
            <person name="La Ragione R."/>
            <person name="Hildebrand F."/>
            <person name="Pallen M.J."/>
        </authorList>
    </citation>
    <scope>NUCLEOTIDE SEQUENCE</scope>
    <source>
        <strain evidence="7">ChiHcec3-11533</strain>
    </source>
</reference>
<dbReference type="InterPro" id="IPR036737">
    <property type="entry name" value="OmpA-like_sf"/>
</dbReference>
<dbReference type="Proteomes" id="UP000824072">
    <property type="component" value="Unassembled WGS sequence"/>
</dbReference>
<dbReference type="Gene3D" id="3.30.1330.60">
    <property type="entry name" value="OmpA-like domain"/>
    <property type="match status" value="1"/>
</dbReference>
<gene>
    <name evidence="7" type="ORF">IAB02_08625</name>
</gene>
<dbReference type="PROSITE" id="PS51123">
    <property type="entry name" value="OMPA_2"/>
    <property type="match status" value="1"/>
</dbReference>
<evidence type="ECO:0000256" key="4">
    <source>
        <dbReference type="SAM" id="Coils"/>
    </source>
</evidence>
<reference evidence="7" key="1">
    <citation type="submission" date="2020-10" db="EMBL/GenBank/DDBJ databases">
        <authorList>
            <person name="Gilroy R."/>
        </authorList>
    </citation>
    <scope>NUCLEOTIDE SEQUENCE</scope>
    <source>
        <strain evidence="7">ChiHcec3-11533</strain>
    </source>
</reference>
<organism evidence="7 8">
    <name type="scientific">Candidatus Pullichristensenella excrementigallinarum</name>
    <dbReference type="NCBI Taxonomy" id="2840907"/>
    <lineage>
        <taxon>Bacteria</taxon>
        <taxon>Bacillati</taxon>
        <taxon>Bacillota</taxon>
        <taxon>Clostridia</taxon>
        <taxon>Candidatus Pullichristensenella</taxon>
    </lineage>
</organism>
<keyword evidence="4" id="KW-0175">Coiled coil</keyword>
<dbReference type="PANTHER" id="PTHR30329">
    <property type="entry name" value="STATOR ELEMENT OF FLAGELLAR MOTOR COMPLEX"/>
    <property type="match status" value="1"/>
</dbReference>
<feature type="transmembrane region" description="Helical" evidence="5">
    <location>
        <begin position="21"/>
        <end position="47"/>
    </location>
</feature>
<dbReference type="InterPro" id="IPR006665">
    <property type="entry name" value="OmpA-like"/>
</dbReference>
<evidence type="ECO:0000256" key="5">
    <source>
        <dbReference type="SAM" id="Phobius"/>
    </source>
</evidence>
<keyword evidence="2 3" id="KW-0472">Membrane</keyword>
<dbReference type="InterPro" id="IPR006664">
    <property type="entry name" value="OMP_bac"/>
</dbReference>
<sequence length="347" mass="39479">MRSNIRRTYRMRGRRRGSDSNSHWLSFSDLMTSLVLVIILVLFYFLYQYFLMYDDYEQKRDQMVLLQATLEQTEQDIALKDQELTQKDEELTAAQADLETAQGELTAAQEDLAVQQLLLSAAQEAQELTQQELDQQQQELDQALSQLEENQQQIASQQEQLDNQQQQIEQLVGVRTRIIASLSQALEEANISASVDPTTGAIALASDVLFQTGESELSALGKTRIDQFLPVYLSVLFSEEYRPYVSEIIIEGHTDSVGNYISNLRLSQERAFSVASYVLDDSYSAISTETRELLRRIATANGRSFSDLILDENGQEDRDASRRVVFKFRLTDEQMVSQLQAILEGES</sequence>
<feature type="domain" description="OmpA-like" evidence="6">
    <location>
        <begin position="197"/>
        <end position="332"/>
    </location>
</feature>
<dbReference type="InterPro" id="IPR050330">
    <property type="entry name" value="Bact_OuterMem_StrucFunc"/>
</dbReference>
<evidence type="ECO:0000313" key="7">
    <source>
        <dbReference type="EMBL" id="HIU34613.1"/>
    </source>
</evidence>
<evidence type="ECO:0000313" key="8">
    <source>
        <dbReference type="Proteomes" id="UP000824072"/>
    </source>
</evidence>
<dbReference type="PANTHER" id="PTHR30329:SF20">
    <property type="entry name" value="EXPORTED PROTEIN"/>
    <property type="match status" value="1"/>
</dbReference>
<feature type="coiled-coil region" evidence="4">
    <location>
        <begin position="56"/>
        <end position="174"/>
    </location>
</feature>
<accession>A0A9D1ICA8</accession>
<dbReference type="SUPFAM" id="SSF103088">
    <property type="entry name" value="OmpA-like"/>
    <property type="match status" value="1"/>
</dbReference>
<dbReference type="CDD" id="cd07185">
    <property type="entry name" value="OmpA_C-like"/>
    <property type="match status" value="1"/>
</dbReference>
<evidence type="ECO:0000256" key="1">
    <source>
        <dbReference type="ARBA" id="ARBA00004442"/>
    </source>
</evidence>
<evidence type="ECO:0000259" key="6">
    <source>
        <dbReference type="PROSITE" id="PS51123"/>
    </source>
</evidence>
<dbReference type="PRINTS" id="PR01021">
    <property type="entry name" value="OMPADOMAIN"/>
</dbReference>
<evidence type="ECO:0000256" key="2">
    <source>
        <dbReference type="ARBA" id="ARBA00023136"/>
    </source>
</evidence>
<comment type="caution">
    <text evidence="7">The sequence shown here is derived from an EMBL/GenBank/DDBJ whole genome shotgun (WGS) entry which is preliminary data.</text>
</comment>
<dbReference type="GO" id="GO:0009279">
    <property type="term" value="C:cell outer membrane"/>
    <property type="evidence" value="ECO:0007669"/>
    <property type="project" value="UniProtKB-SubCell"/>
</dbReference>
<comment type="subcellular location">
    <subcellularLocation>
        <location evidence="1">Cell outer membrane</location>
    </subcellularLocation>
</comment>
<keyword evidence="5" id="KW-0812">Transmembrane</keyword>
<dbReference type="AlphaFoldDB" id="A0A9D1ICA8"/>
<proteinExistence type="predicted"/>
<keyword evidence="5" id="KW-1133">Transmembrane helix</keyword>
<evidence type="ECO:0000256" key="3">
    <source>
        <dbReference type="PROSITE-ProRule" id="PRU00473"/>
    </source>
</evidence>